<dbReference type="SUPFAM" id="SSF103365">
    <property type="entry name" value="Hypothetical protein PH1602"/>
    <property type="match status" value="1"/>
</dbReference>
<dbReference type="PANTHER" id="PTHR11118">
    <property type="entry name" value="RNA-SPLICING LIGASE RTCB HOMOLOG"/>
    <property type="match status" value="1"/>
</dbReference>
<dbReference type="GO" id="GO:0046872">
    <property type="term" value="F:metal ion binding"/>
    <property type="evidence" value="ECO:0007669"/>
    <property type="project" value="UniProtKB-UniRule"/>
</dbReference>
<dbReference type="Gene3D" id="3.90.1860.10">
    <property type="entry name" value="tRNA-splicing ligase RtcB"/>
    <property type="match status" value="1"/>
</dbReference>
<evidence type="ECO:0000256" key="7">
    <source>
        <dbReference type="ARBA" id="ARBA00023211"/>
    </source>
</evidence>
<evidence type="ECO:0000256" key="4">
    <source>
        <dbReference type="ARBA" id="ARBA00022741"/>
    </source>
</evidence>
<dbReference type="EMBL" id="LNYH01000065">
    <property type="protein sequence ID" value="KTD24951.1"/>
    <property type="molecule type" value="Genomic_DNA"/>
</dbReference>
<comment type="cofactor">
    <cofactor evidence="12 13">
        <name>Mn(2+)</name>
        <dbReference type="ChEBI" id="CHEBI:29035"/>
    </cofactor>
    <text evidence="12 13">Binds 2 manganese ions per subunit.</text>
</comment>
<dbReference type="GO" id="GO:0042245">
    <property type="term" value="P:RNA repair"/>
    <property type="evidence" value="ECO:0007669"/>
    <property type="project" value="UniProtKB-KW"/>
</dbReference>
<dbReference type="GO" id="GO:0005525">
    <property type="term" value="F:GTP binding"/>
    <property type="evidence" value="ECO:0007669"/>
    <property type="project" value="UniProtKB-KW"/>
</dbReference>
<feature type="binding site" evidence="12">
    <location>
        <position position="241"/>
    </location>
    <ligand>
        <name>Mn(2+)</name>
        <dbReference type="ChEBI" id="CHEBI:29035"/>
        <label>2</label>
    </ligand>
</feature>
<evidence type="ECO:0000256" key="8">
    <source>
        <dbReference type="ARBA" id="ARBA00047746"/>
    </source>
</evidence>
<evidence type="ECO:0000256" key="9">
    <source>
        <dbReference type="ARBA" id="ARBA00049514"/>
    </source>
</evidence>
<dbReference type="GO" id="GO:0006396">
    <property type="term" value="P:RNA processing"/>
    <property type="evidence" value="ECO:0007669"/>
    <property type="project" value="InterPro"/>
</dbReference>
<sequence>MTTRLKQDRAMDMTTVKQIDEYRWAPLEALDSVRMYGSKVLISAMDEKVREQIINVSQLPGLVGVAMTMPDAHWGYGFPIGGVAAFDAEQGGIISAGGVGFDISCGIRCLRTNLFKEDILSNLQPLAEELFATVPSGVGSQRKLHLTVSQLDEVMRGGAEWAIDKGYGDKEDLPYIEEKGCMQGAHPEYVSDLAKKRQLKEMGTLGSGNHYLEIQLVKTIYQKDIAKMFGLAENQILVSIHCGSRGLGHQIGTDYLLSLAKAAKQLGIHLPDRELACAPILSKEGERYLGAMSAGINCALANRQIISHLTRQAFARLIPETQIETLFDVSHNTCKREKHQIHGQEKEIYIHRKGATRAFGPEHPALPKRYKKAGQPVCIGGSMGTGSYILAGNSPELNHAFASACHGAGRQMSRRQALKKWRGKELIHELENQGIYICSHSMRGVAEEAPGAYKDIEEVVRATELAGLAQRVAFLKPLACIKG</sequence>
<dbReference type="EC" id="6.5.1.-" evidence="13"/>
<evidence type="ECO:0000256" key="5">
    <source>
        <dbReference type="ARBA" id="ARBA00022800"/>
    </source>
</evidence>
<dbReference type="STRING" id="454.Lisr_1300"/>
<feature type="binding site" evidence="11">
    <location>
        <position position="482"/>
    </location>
    <ligand>
        <name>GMP</name>
        <dbReference type="ChEBI" id="CHEBI:58115"/>
    </ligand>
</feature>
<evidence type="ECO:0000256" key="12">
    <source>
        <dbReference type="PIRSR" id="PIRSR601233-3"/>
    </source>
</evidence>
<evidence type="ECO:0000256" key="2">
    <source>
        <dbReference type="ARBA" id="ARBA00022598"/>
    </source>
</evidence>
<gene>
    <name evidence="13" type="primary">rtcB</name>
    <name evidence="14" type="ORF">Lisr_1300</name>
</gene>
<feature type="binding site" evidence="12">
    <location>
        <position position="210"/>
    </location>
    <ligand>
        <name>Mn(2+)</name>
        <dbReference type="ChEBI" id="CHEBI:29035"/>
        <label>1</label>
    </ligand>
</feature>
<keyword evidence="2 13" id="KW-0436">Ligase</keyword>
<dbReference type="Proteomes" id="UP000054761">
    <property type="component" value="Unassembled WGS sequence"/>
</dbReference>
<reference evidence="14 15" key="1">
    <citation type="submission" date="2015-11" db="EMBL/GenBank/DDBJ databases">
        <title>Genomic analysis of 38 Legionella species identifies large and diverse effector repertoires.</title>
        <authorList>
            <person name="Burstein D."/>
            <person name="Amaro F."/>
            <person name="Zusman T."/>
            <person name="Lifshitz Z."/>
            <person name="Cohen O."/>
            <person name="Gilbert J.A."/>
            <person name="Pupko T."/>
            <person name="Shuman H.A."/>
            <person name="Segal G."/>
        </authorList>
    </citation>
    <scope>NUCLEOTIDE SEQUENCE [LARGE SCALE GENOMIC DNA]</scope>
    <source>
        <strain evidence="14 15">Bercovier 4</strain>
    </source>
</reference>
<protein>
    <recommendedName>
        <fullName evidence="13">tRNA-splicing ligase RtcB</fullName>
        <ecNumber evidence="13">6.5.1.-</ecNumber>
    </recommendedName>
</protein>
<dbReference type="AlphaFoldDB" id="A0A0W0VXJ7"/>
<dbReference type="GO" id="GO:0170057">
    <property type="term" value="F:RNA ligase (GTP) activity"/>
    <property type="evidence" value="ECO:0007669"/>
    <property type="project" value="UniProtKB-EC"/>
</dbReference>
<dbReference type="GO" id="GO:0003972">
    <property type="term" value="F:RNA ligase (ATP) activity"/>
    <property type="evidence" value="ECO:0007669"/>
    <property type="project" value="TreeGrafter"/>
</dbReference>
<name>A0A0W0VXJ7_9GAMM</name>
<evidence type="ECO:0000256" key="13">
    <source>
        <dbReference type="RuleBase" id="RU371113"/>
    </source>
</evidence>
<dbReference type="FunFam" id="3.90.1860.10:FF:000001">
    <property type="entry name" value="tRNA-splicing ligase RtcB homolog"/>
    <property type="match status" value="1"/>
</dbReference>
<evidence type="ECO:0000313" key="14">
    <source>
        <dbReference type="EMBL" id="KTD24951.1"/>
    </source>
</evidence>
<feature type="binding site" evidence="11">
    <location>
        <begin position="209"/>
        <end position="213"/>
    </location>
    <ligand>
        <name>GMP</name>
        <dbReference type="ChEBI" id="CHEBI:58115"/>
    </ligand>
</feature>
<evidence type="ECO:0000256" key="11">
    <source>
        <dbReference type="PIRSR" id="PIRSR601233-2"/>
    </source>
</evidence>
<feature type="binding site" evidence="11">
    <location>
        <begin position="380"/>
        <end position="383"/>
    </location>
    <ligand>
        <name>GMP</name>
        <dbReference type="ChEBI" id="CHEBI:58115"/>
    </ligand>
</feature>
<evidence type="ECO:0000256" key="6">
    <source>
        <dbReference type="ARBA" id="ARBA00023134"/>
    </source>
</evidence>
<dbReference type="PATRIC" id="fig|454.4.peg.1406"/>
<comment type="caution">
    <text evidence="14">The sequence shown here is derived from an EMBL/GenBank/DDBJ whole genome shotgun (WGS) entry which is preliminary data.</text>
</comment>
<feature type="binding site" evidence="11">
    <location>
        <begin position="406"/>
        <end position="409"/>
    </location>
    <ligand>
        <name>GMP</name>
        <dbReference type="ChEBI" id="CHEBI:58115"/>
    </ligand>
</feature>
<keyword evidence="4 11" id="KW-0547">Nucleotide-binding</keyword>
<comment type="similarity">
    <text evidence="1 13">Belongs to the RtcB family.</text>
</comment>
<keyword evidence="7 12" id="KW-0464">Manganese</keyword>
<feature type="binding site" evidence="12">
    <location>
        <position position="331"/>
    </location>
    <ligand>
        <name>Mn(2+)</name>
        <dbReference type="ChEBI" id="CHEBI:29035"/>
        <label>2</label>
    </ligand>
</feature>
<feature type="binding site" evidence="11">
    <location>
        <begin position="331"/>
        <end position="332"/>
    </location>
    <ligand>
        <name>GMP</name>
        <dbReference type="ChEBI" id="CHEBI:58115"/>
    </ligand>
</feature>
<evidence type="ECO:0000256" key="3">
    <source>
        <dbReference type="ARBA" id="ARBA00022723"/>
    </source>
</evidence>
<accession>A0A0W0VXJ7</accession>
<comment type="subunit">
    <text evidence="13">Monomer.</text>
</comment>
<dbReference type="Pfam" id="PF01139">
    <property type="entry name" value="RtcB"/>
    <property type="match status" value="1"/>
</dbReference>
<feature type="binding site" evidence="12">
    <location>
        <position position="102"/>
    </location>
    <ligand>
        <name>Mn(2+)</name>
        <dbReference type="ChEBI" id="CHEBI:29035"/>
        <label>1</label>
    </ligand>
</feature>
<feature type="active site" description="GMP-histidine intermediate" evidence="10">
    <location>
        <position position="406"/>
    </location>
</feature>
<dbReference type="InterPro" id="IPR036025">
    <property type="entry name" value="RtcB-like_sf"/>
</dbReference>
<comment type="catalytic activity">
    <reaction evidence="9">
        <text>a 3'-end 2',3'-cyclophospho-ribonucleotide-RNA + a 5'-end dephospho-ribonucleoside-RNA + GTP + H2O = a ribonucleotidyl-ribonucleotide-RNA + GMP + diphosphate + H(+)</text>
        <dbReference type="Rhea" id="RHEA:68080"/>
        <dbReference type="Rhea" id="RHEA-COMP:10464"/>
        <dbReference type="Rhea" id="RHEA-COMP:13936"/>
        <dbReference type="Rhea" id="RHEA-COMP:17355"/>
        <dbReference type="ChEBI" id="CHEBI:15377"/>
        <dbReference type="ChEBI" id="CHEBI:15378"/>
        <dbReference type="ChEBI" id="CHEBI:33019"/>
        <dbReference type="ChEBI" id="CHEBI:37565"/>
        <dbReference type="ChEBI" id="CHEBI:58115"/>
        <dbReference type="ChEBI" id="CHEBI:83064"/>
        <dbReference type="ChEBI" id="CHEBI:138284"/>
        <dbReference type="ChEBI" id="CHEBI:173118"/>
        <dbReference type="EC" id="6.5.1.8"/>
    </reaction>
</comment>
<keyword evidence="5" id="KW-0692">RNA repair</keyword>
<keyword evidence="15" id="KW-1185">Reference proteome</keyword>
<comment type="catalytic activity">
    <reaction evidence="8">
        <text>a 3'-end 3'-phospho-ribonucleotide-RNA + a 5'-end dephospho-ribonucleoside-RNA + GTP = a ribonucleotidyl-ribonucleotide-RNA + GMP + diphosphate</text>
        <dbReference type="Rhea" id="RHEA:68076"/>
        <dbReference type="Rhea" id="RHEA-COMP:10463"/>
        <dbReference type="Rhea" id="RHEA-COMP:13936"/>
        <dbReference type="Rhea" id="RHEA-COMP:17355"/>
        <dbReference type="ChEBI" id="CHEBI:33019"/>
        <dbReference type="ChEBI" id="CHEBI:37565"/>
        <dbReference type="ChEBI" id="CHEBI:58115"/>
        <dbReference type="ChEBI" id="CHEBI:83062"/>
        <dbReference type="ChEBI" id="CHEBI:138284"/>
        <dbReference type="ChEBI" id="CHEBI:173118"/>
        <dbReference type="EC" id="6.5.1.8"/>
    </reaction>
</comment>
<keyword evidence="3 12" id="KW-0479">Metal-binding</keyword>
<evidence type="ECO:0000256" key="1">
    <source>
        <dbReference type="ARBA" id="ARBA00008071"/>
    </source>
</evidence>
<proteinExistence type="inferred from homology"/>
<keyword evidence="6 11" id="KW-0342">GTP-binding</keyword>
<evidence type="ECO:0000256" key="10">
    <source>
        <dbReference type="PIRSR" id="PIRSR601233-1"/>
    </source>
</evidence>
<evidence type="ECO:0000313" key="15">
    <source>
        <dbReference type="Proteomes" id="UP000054761"/>
    </source>
</evidence>
<organism evidence="14 15">
    <name type="scientific">Legionella israelensis</name>
    <dbReference type="NCBI Taxonomy" id="454"/>
    <lineage>
        <taxon>Bacteria</taxon>
        <taxon>Pseudomonadati</taxon>
        <taxon>Pseudomonadota</taxon>
        <taxon>Gammaproteobacteria</taxon>
        <taxon>Legionellales</taxon>
        <taxon>Legionellaceae</taxon>
        <taxon>Legionella</taxon>
    </lineage>
</organism>
<dbReference type="PANTHER" id="PTHR11118:SF1">
    <property type="entry name" value="RNA-SPLICING LIGASE RTCB HOMOLOG"/>
    <property type="match status" value="1"/>
</dbReference>
<dbReference type="InterPro" id="IPR001233">
    <property type="entry name" value="RtcB"/>
</dbReference>
<feature type="binding site" evidence="11">
    <location>
        <position position="387"/>
    </location>
    <ligand>
        <name>GMP</name>
        <dbReference type="ChEBI" id="CHEBI:58115"/>
    </ligand>
</feature>